<evidence type="ECO:0000259" key="2">
    <source>
        <dbReference type="Pfam" id="PF02517"/>
    </source>
</evidence>
<dbReference type="Proteomes" id="UP000467522">
    <property type="component" value="Unassembled WGS sequence"/>
</dbReference>
<dbReference type="EMBL" id="WNDV01000011">
    <property type="protein sequence ID" value="KAF1036787.1"/>
    <property type="molecule type" value="Genomic_DNA"/>
</dbReference>
<dbReference type="Pfam" id="PF02517">
    <property type="entry name" value="Rce1-like"/>
    <property type="match status" value="1"/>
</dbReference>
<dbReference type="GO" id="GO:0004175">
    <property type="term" value="F:endopeptidase activity"/>
    <property type="evidence" value="ECO:0007669"/>
    <property type="project" value="UniProtKB-ARBA"/>
</dbReference>
<evidence type="ECO:0000313" key="4">
    <source>
        <dbReference type="Proteomes" id="UP000467522"/>
    </source>
</evidence>
<evidence type="ECO:0000313" key="3">
    <source>
        <dbReference type="EMBL" id="KAF1036787.1"/>
    </source>
</evidence>
<feature type="transmembrane region" description="Helical" evidence="1">
    <location>
        <begin position="146"/>
        <end position="164"/>
    </location>
</feature>
<feature type="transmembrane region" description="Helical" evidence="1">
    <location>
        <begin position="34"/>
        <end position="54"/>
    </location>
</feature>
<sequence>MLFGFFVYWGYRLLELVLFGVVVEHFGLTSEAESYTIIFAYVPALVFLGGMFYVHRRLVFPDIQFIGAFKRRDVVTGIALVTLVYLLGYGLAWLTQQPREPIIAALFQSKTSLQIVVMIGAMLLLPPVVEELAFRHFLLSLLPFRASWRVAAVAVCATALYFSYVHTYQYWTTNLTIFLVGVVFAVARIRSNGMMLPIVLHAYAVALALALDQLMATTGA</sequence>
<comment type="caution">
    <text evidence="3">The sequence shown here is derived from an EMBL/GenBank/DDBJ whole genome shotgun (WGS) entry which is preliminary data.</text>
</comment>
<feature type="transmembrane region" description="Helical" evidence="1">
    <location>
        <begin position="115"/>
        <end position="134"/>
    </location>
</feature>
<feature type="transmembrane region" description="Helical" evidence="1">
    <location>
        <begin position="194"/>
        <end position="211"/>
    </location>
</feature>
<feature type="domain" description="CAAX prenyl protease 2/Lysostaphin resistance protein A-like" evidence="2">
    <location>
        <begin position="114"/>
        <end position="204"/>
    </location>
</feature>
<keyword evidence="1" id="KW-0472">Membrane</keyword>
<proteinExistence type="predicted"/>
<evidence type="ECO:0000256" key="1">
    <source>
        <dbReference type="SAM" id="Phobius"/>
    </source>
</evidence>
<protein>
    <recommendedName>
        <fullName evidence="2">CAAX prenyl protease 2/Lysostaphin resistance protein A-like domain-containing protein</fullName>
    </recommendedName>
</protein>
<gene>
    <name evidence="3" type="ORF">GAK33_03829</name>
</gene>
<accession>A0A833ULG7</accession>
<dbReference type="AlphaFoldDB" id="A0A833ULG7"/>
<feature type="transmembrane region" description="Helical" evidence="1">
    <location>
        <begin position="74"/>
        <end position="95"/>
    </location>
</feature>
<dbReference type="RefSeq" id="WP_278647730.1">
    <property type="nucleotide sequence ID" value="NZ_WNDV01000011.1"/>
</dbReference>
<organism evidence="3 4">
    <name type="scientific">Burkholderia lata (strain ATCC 17760 / DSM 23089 / LMG 22485 / NCIMB 9086 / R18194 / 383)</name>
    <dbReference type="NCBI Taxonomy" id="482957"/>
    <lineage>
        <taxon>Bacteria</taxon>
        <taxon>Pseudomonadati</taxon>
        <taxon>Pseudomonadota</taxon>
        <taxon>Betaproteobacteria</taxon>
        <taxon>Burkholderiales</taxon>
        <taxon>Burkholderiaceae</taxon>
        <taxon>Burkholderia</taxon>
        <taxon>Burkholderia cepacia complex</taxon>
    </lineage>
</organism>
<dbReference type="InterPro" id="IPR003675">
    <property type="entry name" value="Rce1/LyrA-like_dom"/>
</dbReference>
<feature type="transmembrane region" description="Helical" evidence="1">
    <location>
        <begin position="170"/>
        <end position="187"/>
    </location>
</feature>
<name>A0A833ULG7_BURL3</name>
<keyword evidence="1" id="KW-0812">Transmembrane</keyword>
<dbReference type="GO" id="GO:0080120">
    <property type="term" value="P:CAAX-box protein maturation"/>
    <property type="evidence" value="ECO:0007669"/>
    <property type="project" value="UniProtKB-ARBA"/>
</dbReference>
<reference evidence="4" key="1">
    <citation type="journal article" date="2020" name="MBio">
        <title>Horizontal gene transfer to a defensive symbiont with a reduced genome amongst a multipartite beetle microbiome.</title>
        <authorList>
            <person name="Waterworth S.C."/>
            <person name="Florez L.V."/>
            <person name="Rees E.R."/>
            <person name="Hertweck C."/>
            <person name="Kaltenpoth M."/>
            <person name="Kwan J.C."/>
        </authorList>
    </citation>
    <scope>NUCLEOTIDE SEQUENCE [LARGE SCALE GENOMIC DNA]</scope>
</reference>
<keyword evidence="1" id="KW-1133">Transmembrane helix</keyword>
<feature type="transmembrane region" description="Helical" evidence="1">
    <location>
        <begin position="7"/>
        <end position="28"/>
    </location>
</feature>